<dbReference type="CTD" id="9948001"/>
<organism evidence="1">
    <name type="scientific">Loa loa</name>
    <name type="common">Eye worm</name>
    <name type="synonym">Filaria loa</name>
    <dbReference type="NCBI Taxonomy" id="7209"/>
    <lineage>
        <taxon>Eukaryota</taxon>
        <taxon>Metazoa</taxon>
        <taxon>Ecdysozoa</taxon>
        <taxon>Nematoda</taxon>
        <taxon>Chromadorea</taxon>
        <taxon>Rhabditida</taxon>
        <taxon>Spirurina</taxon>
        <taxon>Spiruromorpha</taxon>
        <taxon>Filarioidea</taxon>
        <taxon>Onchocercidae</taxon>
        <taxon>Loa</taxon>
    </lineage>
</organism>
<accession>A0A1S0TPP7</accession>
<dbReference type="EMBL" id="JH712353">
    <property type="protein sequence ID" value="EFO17943.1"/>
    <property type="molecule type" value="Genomic_DNA"/>
</dbReference>
<dbReference type="KEGG" id="loa:LOAG_10554"/>
<dbReference type="RefSeq" id="XP_003146126.1">
    <property type="nucleotide sequence ID" value="XM_003146078.1"/>
</dbReference>
<name>A0A1S0TPP7_LOALO</name>
<dbReference type="GeneID" id="9948001"/>
<dbReference type="AlphaFoldDB" id="A0A1S0TPP7"/>
<gene>
    <name evidence="1" type="ORF">LOAG_10554</name>
</gene>
<sequence length="119" mass="13582">MQATTLRQDRTNDDVIATTMSCETIMFGSKIEINSSINEISGVLSHGSLLYMQKHLFMLADSIVSDAIENMKHLMRWSLMVKREESILSLSYRIIKKICLASKSNKAPRRCSEELGRKR</sequence>
<proteinExistence type="predicted"/>
<protein>
    <submittedName>
        <fullName evidence="1">Uncharacterized protein</fullName>
    </submittedName>
</protein>
<reference evidence="1" key="1">
    <citation type="submission" date="2012-04" db="EMBL/GenBank/DDBJ databases">
        <title>The Genome Sequence of Loa loa.</title>
        <authorList>
            <consortium name="The Broad Institute Genome Sequencing Platform"/>
            <consortium name="Broad Institute Genome Sequencing Center for Infectious Disease"/>
            <person name="Nutman T.B."/>
            <person name="Fink D.L."/>
            <person name="Russ C."/>
            <person name="Young S."/>
            <person name="Zeng Q."/>
            <person name="Gargeya S."/>
            <person name="Alvarado L."/>
            <person name="Berlin A."/>
            <person name="Chapman S.B."/>
            <person name="Chen Z."/>
            <person name="Freedman E."/>
            <person name="Gellesch M."/>
            <person name="Goldberg J."/>
            <person name="Griggs A."/>
            <person name="Gujja S."/>
            <person name="Heilman E.R."/>
            <person name="Heiman D."/>
            <person name="Howarth C."/>
            <person name="Mehta T."/>
            <person name="Neiman D."/>
            <person name="Pearson M."/>
            <person name="Roberts A."/>
            <person name="Saif S."/>
            <person name="Shea T."/>
            <person name="Shenoy N."/>
            <person name="Sisk P."/>
            <person name="Stolte C."/>
            <person name="Sykes S."/>
            <person name="White J."/>
            <person name="Yandava C."/>
            <person name="Haas B."/>
            <person name="Henn M.R."/>
            <person name="Nusbaum C."/>
            <person name="Birren B."/>
        </authorList>
    </citation>
    <scope>NUCLEOTIDE SEQUENCE [LARGE SCALE GENOMIC DNA]</scope>
</reference>
<dbReference type="InParanoid" id="A0A1S0TPP7"/>
<evidence type="ECO:0000313" key="1">
    <source>
        <dbReference type="EMBL" id="EFO17943.1"/>
    </source>
</evidence>